<dbReference type="Pfam" id="PF26347">
    <property type="entry name" value="YtrI_sporulation"/>
    <property type="match status" value="1"/>
</dbReference>
<evidence type="ECO:0000259" key="3">
    <source>
        <dbReference type="Pfam" id="PF26347"/>
    </source>
</evidence>
<dbReference type="PATRIC" id="fig|218284.4.peg.860"/>
<dbReference type="Proteomes" id="UP000050398">
    <property type="component" value="Unassembled WGS sequence"/>
</dbReference>
<keyword evidence="1" id="KW-0175">Coiled coil</keyword>
<dbReference type="EMBL" id="LIXZ01000002">
    <property type="protein sequence ID" value="KPL60917.1"/>
    <property type="molecule type" value="Genomic_DNA"/>
</dbReference>
<comment type="caution">
    <text evidence="4">The sequence shown here is derived from an EMBL/GenBank/DDBJ whole genome shotgun (WGS) entry which is preliminary data.</text>
</comment>
<dbReference type="NCBIfam" id="NF041479">
    <property type="entry name" value="spor_membprot_YtrI"/>
    <property type="match status" value="1"/>
</dbReference>
<feature type="domain" description="Sporulation membrane protein YtrI C-terminal" evidence="3">
    <location>
        <begin position="80"/>
        <end position="164"/>
    </location>
</feature>
<organism evidence="4 5">
    <name type="scientific">Rossellomorea vietnamensis</name>
    <dbReference type="NCBI Taxonomy" id="218284"/>
    <lineage>
        <taxon>Bacteria</taxon>
        <taxon>Bacillati</taxon>
        <taxon>Bacillota</taxon>
        <taxon>Bacilli</taxon>
        <taxon>Bacillales</taxon>
        <taxon>Bacillaceae</taxon>
        <taxon>Rossellomorea</taxon>
    </lineage>
</organism>
<feature type="coiled-coil region" evidence="1">
    <location>
        <begin position="45"/>
        <end position="72"/>
    </location>
</feature>
<name>A0A0P6W7E4_9BACI</name>
<evidence type="ECO:0000256" key="2">
    <source>
        <dbReference type="SAM" id="Phobius"/>
    </source>
</evidence>
<dbReference type="InterPro" id="IPR058620">
    <property type="entry name" value="YtrI_C"/>
</dbReference>
<evidence type="ECO:0000313" key="4">
    <source>
        <dbReference type="EMBL" id="KPL60917.1"/>
    </source>
</evidence>
<reference evidence="4 5" key="1">
    <citation type="submission" date="2015-08" db="EMBL/GenBank/DDBJ databases">
        <title>Draft Genome Sequence of Bacillus vietnamensis UCD-SED5.</title>
        <authorList>
            <person name="Lee R.D."/>
            <person name="Jospin G."/>
            <person name="Lang J.M."/>
            <person name="Coil D.A."/>
            <person name="Eisen J.A."/>
        </authorList>
    </citation>
    <scope>NUCLEOTIDE SEQUENCE [LARGE SCALE GENOMIC DNA]</scope>
    <source>
        <strain evidence="4 5">UCD-SED5</strain>
    </source>
</reference>
<evidence type="ECO:0000313" key="5">
    <source>
        <dbReference type="Proteomes" id="UP000050398"/>
    </source>
</evidence>
<dbReference type="eggNOG" id="ENOG5031KY3">
    <property type="taxonomic scope" value="Bacteria"/>
</dbReference>
<proteinExistence type="predicted"/>
<sequence length="168" mass="20088">MRIPPFYRLPSWQRFFAGMVVGGIISWMIFLFMFGTMHEKQALKIEEQKNDISKLKHTLSYLQEEYKQLNQENENELVIQEVKIKIINTTKTKVELLSIHETEDKLSEDLRSLLTKDLETVYGNKELIKKIIENKTVKLNDKNFRLKVKEMYFYTTTQITLELKYEDD</sequence>
<dbReference type="InterPro" id="IPR048198">
    <property type="entry name" value="YtrI"/>
</dbReference>
<keyword evidence="2" id="KW-1133">Transmembrane helix</keyword>
<keyword evidence="2" id="KW-0812">Transmembrane</keyword>
<gene>
    <name evidence="4" type="ORF">AM506_04080</name>
</gene>
<dbReference type="AlphaFoldDB" id="A0A0P6W7E4"/>
<accession>A0A0P6W7E4</accession>
<evidence type="ECO:0000256" key="1">
    <source>
        <dbReference type="SAM" id="Coils"/>
    </source>
</evidence>
<feature type="transmembrane region" description="Helical" evidence="2">
    <location>
        <begin position="12"/>
        <end position="34"/>
    </location>
</feature>
<dbReference type="OrthoDB" id="2691164at2"/>
<protein>
    <submittedName>
        <fullName evidence="4">Sporulation protein</fullName>
    </submittedName>
</protein>
<dbReference type="RefSeq" id="WP_060671082.1">
    <property type="nucleotide sequence ID" value="NZ_LIXZ01000002.1"/>
</dbReference>
<keyword evidence="2" id="KW-0472">Membrane</keyword>